<dbReference type="KEGG" id="sgj:IAG43_30705"/>
<dbReference type="AlphaFoldDB" id="A0A7H0I246"/>
<dbReference type="SUPFAM" id="SSF54427">
    <property type="entry name" value="NTF2-like"/>
    <property type="match status" value="1"/>
</dbReference>
<evidence type="ECO:0000259" key="1">
    <source>
        <dbReference type="Pfam" id="PF12680"/>
    </source>
</evidence>
<dbReference type="InterPro" id="IPR037401">
    <property type="entry name" value="SnoaL-like"/>
</dbReference>
<keyword evidence="3" id="KW-1185">Reference proteome</keyword>
<evidence type="ECO:0000313" key="3">
    <source>
        <dbReference type="Proteomes" id="UP000516230"/>
    </source>
</evidence>
<reference evidence="2 3" key="1">
    <citation type="submission" date="2020-08" db="EMBL/GenBank/DDBJ databases">
        <title>A novel species.</title>
        <authorList>
            <person name="Gao J."/>
        </authorList>
    </citation>
    <scope>NUCLEOTIDE SEQUENCE [LARGE SCALE GENOMIC DNA]</scope>
    <source>
        <strain evidence="2 3">CRPJ-33</strain>
    </source>
</reference>
<feature type="domain" description="SnoaL-like" evidence="1">
    <location>
        <begin position="26"/>
        <end position="120"/>
    </location>
</feature>
<dbReference type="Proteomes" id="UP000516230">
    <property type="component" value="Chromosome"/>
</dbReference>
<gene>
    <name evidence="2" type="ORF">IAG43_30705</name>
</gene>
<sequence length="145" mass="15425">MNSHDDASTALWGPVDLVTAAGIDHVRLVYDYLDAGDPDACASLLHDHVVFELPGLAPAHGRTAALEAHLRHTAPTARHEIERVVAQDRNVVAAGRRVLPGGDGQGQRFVDVFTIADDGMVSGCTRYYHLAPQEPPAGLPGAPLH</sequence>
<dbReference type="EMBL" id="CP060825">
    <property type="protein sequence ID" value="QNP66862.1"/>
    <property type="molecule type" value="Genomic_DNA"/>
</dbReference>
<dbReference type="InterPro" id="IPR032710">
    <property type="entry name" value="NTF2-like_dom_sf"/>
</dbReference>
<evidence type="ECO:0000313" key="2">
    <source>
        <dbReference type="EMBL" id="QNP66862.1"/>
    </source>
</evidence>
<name>A0A7H0I246_9ACTN</name>
<dbReference type="Gene3D" id="3.10.450.50">
    <property type="match status" value="1"/>
</dbReference>
<proteinExistence type="predicted"/>
<organism evidence="2 3">
    <name type="scientific">Streptomyces genisteinicus</name>
    <dbReference type="NCBI Taxonomy" id="2768068"/>
    <lineage>
        <taxon>Bacteria</taxon>
        <taxon>Bacillati</taxon>
        <taxon>Actinomycetota</taxon>
        <taxon>Actinomycetes</taxon>
        <taxon>Kitasatosporales</taxon>
        <taxon>Streptomycetaceae</taxon>
        <taxon>Streptomyces</taxon>
    </lineage>
</organism>
<protein>
    <submittedName>
        <fullName evidence="2">Nuclear transport factor 2 family protein</fullName>
    </submittedName>
</protein>
<dbReference type="RefSeq" id="WP_187743918.1">
    <property type="nucleotide sequence ID" value="NZ_CP060825.1"/>
</dbReference>
<accession>A0A7H0I246</accession>
<dbReference type="Pfam" id="PF12680">
    <property type="entry name" value="SnoaL_2"/>
    <property type="match status" value="1"/>
</dbReference>